<reference evidence="2 3" key="1">
    <citation type="submission" date="2019-06" db="EMBL/GenBank/DDBJ databases">
        <title>New taxonomy in bacterial strain CC-CFT640, isolated from vineyard.</title>
        <authorList>
            <person name="Lin S.-Y."/>
            <person name="Tsai C.-F."/>
            <person name="Young C.-C."/>
        </authorList>
    </citation>
    <scope>NUCLEOTIDE SEQUENCE [LARGE SCALE GENOMIC DNA]</scope>
    <source>
        <strain evidence="2 3">CC-CFT640</strain>
    </source>
</reference>
<organism evidence="2 3">
    <name type="scientific">Vineibacter terrae</name>
    <dbReference type="NCBI Taxonomy" id="2586908"/>
    <lineage>
        <taxon>Bacteria</taxon>
        <taxon>Pseudomonadati</taxon>
        <taxon>Pseudomonadota</taxon>
        <taxon>Alphaproteobacteria</taxon>
        <taxon>Hyphomicrobiales</taxon>
        <taxon>Vineibacter</taxon>
    </lineage>
</organism>
<comment type="caution">
    <text evidence="2">The sequence shown here is derived from an EMBL/GenBank/DDBJ whole genome shotgun (WGS) entry which is preliminary data.</text>
</comment>
<dbReference type="EMBL" id="VDUZ01000009">
    <property type="protein sequence ID" value="TXL77096.1"/>
    <property type="molecule type" value="Genomic_DNA"/>
</dbReference>
<keyword evidence="3" id="KW-1185">Reference proteome</keyword>
<dbReference type="Pfam" id="PF01796">
    <property type="entry name" value="OB_ChsH2_C"/>
    <property type="match status" value="1"/>
</dbReference>
<name>A0A5C8PQT0_9HYPH</name>
<evidence type="ECO:0000313" key="3">
    <source>
        <dbReference type="Proteomes" id="UP000321638"/>
    </source>
</evidence>
<protein>
    <recommendedName>
        <fullName evidence="1">ChsH2 C-terminal OB-fold domain-containing protein</fullName>
    </recommendedName>
</protein>
<dbReference type="OrthoDB" id="8963338at2"/>
<evidence type="ECO:0000313" key="2">
    <source>
        <dbReference type="EMBL" id="TXL77096.1"/>
    </source>
</evidence>
<dbReference type="InterPro" id="IPR002878">
    <property type="entry name" value="ChsH2_C"/>
</dbReference>
<dbReference type="AlphaFoldDB" id="A0A5C8PQT0"/>
<sequence>MLSMNLYACLSDNKYFCRRSIGRRKMSPSELLKPTLYAAEGTAAVPDHPALHGGKCTCGHVFFPMQTYGCEVCGRNGDALQPLRLSGRGKLIATATVHIHAGKPPKPEVKPHEVPFTIGSIALEDGPTVRTLLVGVAGKALKPGTAMVATLVPVGTGAASILDLRFTPAS</sequence>
<dbReference type="SUPFAM" id="SSF50249">
    <property type="entry name" value="Nucleic acid-binding proteins"/>
    <property type="match status" value="1"/>
</dbReference>
<evidence type="ECO:0000259" key="1">
    <source>
        <dbReference type="Pfam" id="PF01796"/>
    </source>
</evidence>
<proteinExistence type="predicted"/>
<feature type="domain" description="ChsH2 C-terminal OB-fold" evidence="1">
    <location>
        <begin position="85"/>
        <end position="149"/>
    </location>
</feature>
<accession>A0A5C8PQT0</accession>
<dbReference type="InterPro" id="IPR012340">
    <property type="entry name" value="NA-bd_OB-fold"/>
</dbReference>
<gene>
    <name evidence="2" type="ORF">FHP25_10015</name>
</gene>
<dbReference type="Proteomes" id="UP000321638">
    <property type="component" value="Unassembled WGS sequence"/>
</dbReference>